<gene>
    <name evidence="1" type="ORF">BV394_03295</name>
</gene>
<organism evidence="1 2">
    <name type="scientific">Brevirhabdus pacifica</name>
    <dbReference type="NCBI Taxonomy" id="1267768"/>
    <lineage>
        <taxon>Bacteria</taxon>
        <taxon>Pseudomonadati</taxon>
        <taxon>Pseudomonadota</taxon>
        <taxon>Alphaproteobacteria</taxon>
        <taxon>Rhodobacterales</taxon>
        <taxon>Paracoccaceae</taxon>
        <taxon>Brevirhabdus</taxon>
    </lineage>
</organism>
<dbReference type="OrthoDB" id="9794206at2"/>
<accession>A0A1U7DFU7</accession>
<protein>
    <submittedName>
        <fullName evidence="1">Capsule biosynthesis protein CapA</fullName>
    </submittedName>
</protein>
<keyword evidence="2" id="KW-1185">Reference proteome</keyword>
<name>A0A1U7DFU7_9RHOB</name>
<dbReference type="EMBL" id="CP019124">
    <property type="protein sequence ID" value="APX88874.1"/>
    <property type="molecule type" value="Genomic_DNA"/>
</dbReference>
<dbReference type="GO" id="GO:0015774">
    <property type="term" value="P:polysaccharide transport"/>
    <property type="evidence" value="ECO:0007669"/>
    <property type="project" value="InterPro"/>
</dbReference>
<evidence type="ECO:0000313" key="2">
    <source>
        <dbReference type="Proteomes" id="UP000187266"/>
    </source>
</evidence>
<dbReference type="Pfam" id="PF05159">
    <property type="entry name" value="Capsule_synth"/>
    <property type="match status" value="1"/>
</dbReference>
<dbReference type="InterPro" id="IPR007833">
    <property type="entry name" value="Capsule_polysaccharide_synth"/>
</dbReference>
<dbReference type="Proteomes" id="UP000187266">
    <property type="component" value="Chromosome"/>
</dbReference>
<proteinExistence type="predicted"/>
<dbReference type="RefSeq" id="WP_076978897.1">
    <property type="nucleotide sequence ID" value="NZ_CP019124.1"/>
</dbReference>
<dbReference type="AlphaFoldDB" id="A0A1U7DFU7"/>
<sequence>MVKALGVGKKFLFLQGPHGPFFDTLAAMLRSAGAQVWRVGFNRGDEAFWSDGATYIPFIEKQQAWPSEIGKLYRRLGITDIVLYGDVRFVHAEAIRAAQKSHIRVHVFEEGYLRPYWVTYERDGSNGNSKLMEKSVADMRHELAELDADLPDAPARWGDMRHHIFYGALYHGFVMLRNRRYANFRPHRDMTVDKEFQLYAKRLLTMPFRSAERALATRRITRGGFPYHLVLLQLEHDSSFVKHSPFKCMEEFLRVCIEGFAEGAPPHHQLIFKGHPLEDGRRPMRATIAAIAREFGVEGRVRYVPGGKLAALMNHARTAVTVNSTAGQQALWRGLPLKVFGSAVYAKPEFVSEQPLPEFFARPMRPDSRAYRDFRHYLLETSQLTGGYYSQKGRQELLRQVADLILAKQDPYDSLKLGNAAPRQHLRLVN</sequence>
<reference evidence="1 2" key="1">
    <citation type="submission" date="2017-01" db="EMBL/GenBank/DDBJ databases">
        <title>Genomic analysis of Xuhuaishuia manganoxidans DY6-4.</title>
        <authorList>
            <person name="Wang X."/>
        </authorList>
    </citation>
    <scope>NUCLEOTIDE SEQUENCE [LARGE SCALE GENOMIC DNA]</scope>
    <source>
        <strain evidence="1 2">DY6-4</strain>
    </source>
</reference>
<accession>A0A2M9DG49</accession>
<dbReference type="STRING" id="1267768.BV394_03295"/>
<dbReference type="GO" id="GO:0000271">
    <property type="term" value="P:polysaccharide biosynthetic process"/>
    <property type="evidence" value="ECO:0007669"/>
    <property type="project" value="InterPro"/>
</dbReference>
<evidence type="ECO:0000313" key="1">
    <source>
        <dbReference type="EMBL" id="APX88874.1"/>
    </source>
</evidence>